<evidence type="ECO:0000313" key="2">
    <source>
        <dbReference type="EMBL" id="RFP60117.1"/>
    </source>
</evidence>
<dbReference type="Proteomes" id="UP000262917">
    <property type="component" value="Unassembled WGS sequence"/>
</dbReference>
<sequence length="247" mass="27676">MPAITVLTLNIHMGFDLANRRFVLPQLRHAIAAESAELVFLQEVLGAHARHARRHPGWPAAPQYEYLADSLWPQYAYGRNAVYPHGHHGNALLSRYPILHYANHDVSVRGHEQRGLLHCVLDVPGDGPALHAVCVHLGLREAHRRRQLQLLRALMHEEVPATAPLIVAGDFNDWRGRGHALLRDSGLREAFVQAHGRLAASFPARWPLLPLDRIYLRNASARQPRVLSAPPWSRLSDHAPLLATVAF</sequence>
<dbReference type="Pfam" id="PF03372">
    <property type="entry name" value="Exo_endo_phos"/>
    <property type="match status" value="1"/>
</dbReference>
<keyword evidence="3" id="KW-1185">Reference proteome</keyword>
<evidence type="ECO:0000313" key="3">
    <source>
        <dbReference type="Proteomes" id="UP000262917"/>
    </source>
</evidence>
<dbReference type="GO" id="GO:0003824">
    <property type="term" value="F:catalytic activity"/>
    <property type="evidence" value="ECO:0007669"/>
    <property type="project" value="InterPro"/>
</dbReference>
<protein>
    <submittedName>
        <fullName evidence="2">EEP domain-containing protein</fullName>
    </submittedName>
</protein>
<dbReference type="GO" id="GO:0016020">
    <property type="term" value="C:membrane"/>
    <property type="evidence" value="ECO:0007669"/>
    <property type="project" value="GOC"/>
</dbReference>
<dbReference type="RefSeq" id="WP_117202856.1">
    <property type="nucleotide sequence ID" value="NZ_JBHTBK010000011.1"/>
</dbReference>
<dbReference type="AlphaFoldDB" id="A0A372DKX1"/>
<feature type="domain" description="Endonuclease/exonuclease/phosphatase" evidence="1">
    <location>
        <begin position="7"/>
        <end position="238"/>
    </location>
</feature>
<dbReference type="EMBL" id="QVPD01000008">
    <property type="protein sequence ID" value="RFP60117.1"/>
    <property type="molecule type" value="Genomic_DNA"/>
</dbReference>
<accession>A0A372DKX1</accession>
<dbReference type="InterPro" id="IPR051916">
    <property type="entry name" value="GPI-anchor_lipid_remodeler"/>
</dbReference>
<dbReference type="OrthoDB" id="9793162at2"/>
<evidence type="ECO:0000259" key="1">
    <source>
        <dbReference type="Pfam" id="PF03372"/>
    </source>
</evidence>
<dbReference type="SUPFAM" id="SSF56219">
    <property type="entry name" value="DNase I-like"/>
    <property type="match status" value="1"/>
</dbReference>
<dbReference type="GO" id="GO:0006506">
    <property type="term" value="P:GPI anchor biosynthetic process"/>
    <property type="evidence" value="ECO:0007669"/>
    <property type="project" value="TreeGrafter"/>
</dbReference>
<comment type="caution">
    <text evidence="2">The sequence shown here is derived from an EMBL/GenBank/DDBJ whole genome shotgun (WGS) entry which is preliminary data.</text>
</comment>
<name>A0A372DKX1_9GAMM</name>
<organism evidence="2 3">
    <name type="scientific">Cognatiluteimonas weifangensis</name>
    <dbReference type="NCBI Taxonomy" id="2303539"/>
    <lineage>
        <taxon>Bacteria</taxon>
        <taxon>Pseudomonadati</taxon>
        <taxon>Pseudomonadota</taxon>
        <taxon>Gammaproteobacteria</taxon>
        <taxon>Lysobacterales</taxon>
        <taxon>Lysobacteraceae</taxon>
        <taxon>Cognatiluteimonas</taxon>
    </lineage>
</organism>
<dbReference type="PANTHER" id="PTHR14859">
    <property type="entry name" value="CALCOFLUOR WHITE HYPERSENSITIVE PROTEIN PRECURSOR"/>
    <property type="match status" value="1"/>
</dbReference>
<dbReference type="Gene3D" id="3.60.10.10">
    <property type="entry name" value="Endonuclease/exonuclease/phosphatase"/>
    <property type="match status" value="1"/>
</dbReference>
<dbReference type="InterPro" id="IPR036691">
    <property type="entry name" value="Endo/exonu/phosph_ase_sf"/>
</dbReference>
<proteinExistence type="predicted"/>
<dbReference type="InterPro" id="IPR005135">
    <property type="entry name" value="Endo/exonuclease/phosphatase"/>
</dbReference>
<dbReference type="PANTHER" id="PTHR14859:SF1">
    <property type="entry name" value="PGAP2-INTERACTING PROTEIN"/>
    <property type="match status" value="1"/>
</dbReference>
<reference evidence="2 3" key="1">
    <citation type="submission" date="2018-08" db="EMBL/GenBank/DDBJ databases">
        <title>Lysobacter weifangensis sp. nov., a new member of the family 'Xanthomonadaceae', isolated from soil in a farmland.</title>
        <authorList>
            <person name="Zhao H."/>
        </authorList>
    </citation>
    <scope>NUCLEOTIDE SEQUENCE [LARGE SCALE GENOMIC DNA]</scope>
    <source>
        <strain evidence="2 3">WF-2</strain>
    </source>
</reference>
<gene>
    <name evidence="2" type="ORF">D0Y53_08780</name>
</gene>